<reference evidence="2 3" key="1">
    <citation type="journal article" date="2014" name="Agronomy (Basel)">
        <title>A Draft Genome Sequence for Ensete ventricosum, the Drought-Tolerant Tree Against Hunger.</title>
        <authorList>
            <person name="Harrison J."/>
            <person name="Moore K.A."/>
            <person name="Paszkiewicz K."/>
            <person name="Jones T."/>
            <person name="Grant M."/>
            <person name="Ambacheew D."/>
            <person name="Muzemil S."/>
            <person name="Studholme D.J."/>
        </authorList>
    </citation>
    <scope>NUCLEOTIDE SEQUENCE [LARGE SCALE GENOMIC DNA]</scope>
</reference>
<dbReference type="Proteomes" id="UP000287651">
    <property type="component" value="Unassembled WGS sequence"/>
</dbReference>
<sequence length="304" mass="33631">MSVVAVSSTSALGDFEIADALAVMRFPTEWTFWTVSSSVLALSTDETKLVEILRGILSISRGVKDMNEAWLAEAGLSTNPGGMSFYFYIGFGLFPNHTFCCAEMFNLGKMKSDGEAGSGSAAPSVAKALLYSKECWGGEDPLVSRWSTISTSNLLWTEGSLSGEYLQGALHPTLAKQVYECSSEELMNRAGKSAIWASVDQELAAAAERQVKEMEAEIERMRTELESLRSQRREFKQEASQGFESGLEKMERVSYEFGYRVVLERLRGKHPDVMIELDPFAKCPEDAKIKMDLDQPFDDGTPSE</sequence>
<dbReference type="EMBL" id="AMZH03022664">
    <property type="protein sequence ID" value="RRT37123.1"/>
    <property type="molecule type" value="Genomic_DNA"/>
</dbReference>
<dbReference type="AlphaFoldDB" id="A0A426XCC0"/>
<evidence type="ECO:0000256" key="1">
    <source>
        <dbReference type="SAM" id="Coils"/>
    </source>
</evidence>
<keyword evidence="1" id="KW-0175">Coiled coil</keyword>
<accession>A0A426XCC0</accession>
<evidence type="ECO:0000313" key="2">
    <source>
        <dbReference type="EMBL" id="RRT37123.1"/>
    </source>
</evidence>
<protein>
    <submittedName>
        <fullName evidence="2">Uncharacterized protein</fullName>
    </submittedName>
</protein>
<gene>
    <name evidence="2" type="ORF">B296_00036348</name>
</gene>
<evidence type="ECO:0000313" key="3">
    <source>
        <dbReference type="Proteomes" id="UP000287651"/>
    </source>
</evidence>
<proteinExistence type="predicted"/>
<comment type="caution">
    <text evidence="2">The sequence shown here is derived from an EMBL/GenBank/DDBJ whole genome shotgun (WGS) entry which is preliminary data.</text>
</comment>
<organism evidence="2 3">
    <name type="scientific">Ensete ventricosum</name>
    <name type="common">Abyssinian banana</name>
    <name type="synonym">Musa ensete</name>
    <dbReference type="NCBI Taxonomy" id="4639"/>
    <lineage>
        <taxon>Eukaryota</taxon>
        <taxon>Viridiplantae</taxon>
        <taxon>Streptophyta</taxon>
        <taxon>Embryophyta</taxon>
        <taxon>Tracheophyta</taxon>
        <taxon>Spermatophyta</taxon>
        <taxon>Magnoliopsida</taxon>
        <taxon>Liliopsida</taxon>
        <taxon>Zingiberales</taxon>
        <taxon>Musaceae</taxon>
        <taxon>Ensete</taxon>
    </lineage>
</organism>
<feature type="coiled-coil region" evidence="1">
    <location>
        <begin position="197"/>
        <end position="238"/>
    </location>
</feature>
<name>A0A426XCC0_ENSVE</name>